<dbReference type="EMBL" id="JARAOO010000004">
    <property type="protein sequence ID" value="KAJ7972216.1"/>
    <property type="molecule type" value="Genomic_DNA"/>
</dbReference>
<keyword evidence="4" id="KW-1185">Reference proteome</keyword>
<feature type="compositionally biased region" description="Low complexity" evidence="1">
    <location>
        <begin position="58"/>
        <end position="70"/>
    </location>
</feature>
<gene>
    <name evidence="3" type="ORF">O6P43_010140</name>
</gene>
<proteinExistence type="predicted"/>
<evidence type="ECO:0000256" key="1">
    <source>
        <dbReference type="SAM" id="MobiDB-lite"/>
    </source>
</evidence>
<dbReference type="PANTHER" id="PTHR34799">
    <property type="entry name" value="OS07G0656300 PROTEIN"/>
    <property type="match status" value="1"/>
</dbReference>
<comment type="caution">
    <text evidence="3">The sequence shown here is derived from an EMBL/GenBank/DDBJ whole genome shotgun (WGS) entry which is preliminary data.</text>
</comment>
<feature type="domain" description="HTH three-helical bundle" evidence="2">
    <location>
        <begin position="175"/>
        <end position="215"/>
    </location>
</feature>
<organism evidence="3 4">
    <name type="scientific">Quillaja saponaria</name>
    <name type="common">Soap bark tree</name>
    <dbReference type="NCBI Taxonomy" id="32244"/>
    <lineage>
        <taxon>Eukaryota</taxon>
        <taxon>Viridiplantae</taxon>
        <taxon>Streptophyta</taxon>
        <taxon>Embryophyta</taxon>
        <taxon>Tracheophyta</taxon>
        <taxon>Spermatophyta</taxon>
        <taxon>Magnoliopsida</taxon>
        <taxon>eudicotyledons</taxon>
        <taxon>Gunneridae</taxon>
        <taxon>Pentapetalae</taxon>
        <taxon>rosids</taxon>
        <taxon>fabids</taxon>
        <taxon>Fabales</taxon>
        <taxon>Quillajaceae</taxon>
        <taxon>Quillaja</taxon>
    </lineage>
</organism>
<feature type="region of interest" description="Disordered" evidence="1">
    <location>
        <begin position="55"/>
        <end position="76"/>
    </location>
</feature>
<evidence type="ECO:0000259" key="2">
    <source>
        <dbReference type="Pfam" id="PF25370"/>
    </source>
</evidence>
<feature type="region of interest" description="Disordered" evidence="1">
    <location>
        <begin position="116"/>
        <end position="140"/>
    </location>
</feature>
<evidence type="ECO:0000313" key="4">
    <source>
        <dbReference type="Proteomes" id="UP001163823"/>
    </source>
</evidence>
<feature type="region of interest" description="Disordered" evidence="1">
    <location>
        <begin position="28"/>
        <end position="47"/>
    </location>
</feature>
<dbReference type="InterPro" id="IPR057523">
    <property type="entry name" value="HTH_74"/>
</dbReference>
<accession>A0AAD7VDW1</accession>
<dbReference type="Proteomes" id="UP001163823">
    <property type="component" value="Chromosome 4"/>
</dbReference>
<sequence length="245" mass="27047">MTETQLPNSLEETVASALLLLSETIPPSLSLSSPKSDSDQDELVVERSKRKICRDSFESSGSKSSSSSLTNDDDSSEEINARRINFITSVARNREMKFKVVRKSRSKVEWISEGQKVTSGKTLKGSPGSDSTEASCLSRNSSSLSSARSLRCVTRAEKKLPMVHEENRTKRVVGSAHIRRRAEAILKLLSSGCSSEVRIRQLLGDSPDTSKALRMLLKLEEVKRTGTGGRHDPYVYTIAAESYYN</sequence>
<keyword evidence="3" id="KW-0418">Kinase</keyword>
<reference evidence="3" key="1">
    <citation type="journal article" date="2023" name="Science">
        <title>Elucidation of the pathway for biosynthesis of saponin adjuvants from the soapbark tree.</title>
        <authorList>
            <person name="Reed J."/>
            <person name="Orme A."/>
            <person name="El-Demerdash A."/>
            <person name="Owen C."/>
            <person name="Martin L.B.B."/>
            <person name="Misra R.C."/>
            <person name="Kikuchi S."/>
            <person name="Rejzek M."/>
            <person name="Martin A.C."/>
            <person name="Harkess A."/>
            <person name="Leebens-Mack J."/>
            <person name="Louveau T."/>
            <person name="Stephenson M.J."/>
            <person name="Osbourn A."/>
        </authorList>
    </citation>
    <scope>NUCLEOTIDE SEQUENCE</scope>
    <source>
        <strain evidence="3">S10</strain>
    </source>
</reference>
<evidence type="ECO:0000313" key="3">
    <source>
        <dbReference type="EMBL" id="KAJ7972216.1"/>
    </source>
</evidence>
<keyword evidence="3" id="KW-0808">Transferase</keyword>
<name>A0AAD7VDW1_QUISA</name>
<dbReference type="GO" id="GO:0016301">
    <property type="term" value="F:kinase activity"/>
    <property type="evidence" value="ECO:0007669"/>
    <property type="project" value="UniProtKB-KW"/>
</dbReference>
<dbReference type="PANTHER" id="PTHR34799:SF2">
    <property type="entry name" value="OS07G0656300 PROTEIN"/>
    <property type="match status" value="1"/>
</dbReference>
<dbReference type="AlphaFoldDB" id="A0AAD7VDW1"/>
<protein>
    <submittedName>
        <fullName evidence="3">Glycerol kinase</fullName>
    </submittedName>
</protein>
<dbReference type="Pfam" id="PF25370">
    <property type="entry name" value="HTH_74"/>
    <property type="match status" value="1"/>
</dbReference>
<dbReference type="KEGG" id="qsa:O6P43_010140"/>